<name>A0A226DEU1_FOLCA</name>
<feature type="transmembrane region" description="Helical" evidence="1">
    <location>
        <begin position="50"/>
        <end position="73"/>
    </location>
</feature>
<accession>A0A226DEU1</accession>
<reference evidence="2 3" key="1">
    <citation type="submission" date="2015-12" db="EMBL/GenBank/DDBJ databases">
        <title>The genome of Folsomia candida.</title>
        <authorList>
            <person name="Faddeeva A."/>
            <person name="Derks M.F."/>
            <person name="Anvar Y."/>
            <person name="Smit S."/>
            <person name="Van Straalen N."/>
            <person name="Roelofs D."/>
        </authorList>
    </citation>
    <scope>NUCLEOTIDE SEQUENCE [LARGE SCALE GENOMIC DNA]</scope>
    <source>
        <strain evidence="2 3">VU population</strain>
        <tissue evidence="2">Whole body</tissue>
    </source>
</reference>
<evidence type="ECO:0000313" key="3">
    <source>
        <dbReference type="Proteomes" id="UP000198287"/>
    </source>
</evidence>
<comment type="caution">
    <text evidence="2">The sequence shown here is derived from an EMBL/GenBank/DDBJ whole genome shotgun (WGS) entry which is preliminary data.</text>
</comment>
<protein>
    <submittedName>
        <fullName evidence="2">Uncharacterized protein</fullName>
    </submittedName>
</protein>
<keyword evidence="1" id="KW-0472">Membrane</keyword>
<evidence type="ECO:0000256" key="1">
    <source>
        <dbReference type="SAM" id="Phobius"/>
    </source>
</evidence>
<keyword evidence="3" id="KW-1185">Reference proteome</keyword>
<keyword evidence="1" id="KW-1133">Transmembrane helix</keyword>
<keyword evidence="1" id="KW-0812">Transmembrane</keyword>
<dbReference type="OrthoDB" id="8297494at2759"/>
<dbReference type="EMBL" id="LNIX01000023">
    <property type="protein sequence ID" value="OXA43101.1"/>
    <property type="molecule type" value="Genomic_DNA"/>
</dbReference>
<dbReference type="Proteomes" id="UP000198287">
    <property type="component" value="Unassembled WGS sequence"/>
</dbReference>
<dbReference type="AlphaFoldDB" id="A0A226DEU1"/>
<sequence>MDILVTAMRWNYSLDPSPGQIINAFINFEKQILRGHPSPPTSLVTKFMRVVIPLAIISLSIVPVFQLLLLLFVPCTPPFLLSMRANCKEPGASGYVVQFGIRLFESWMQWHMTLSGGTWVIYVLFVGTVCFLTYFRILYSEISRIQQSDDVDACIRLYKCLQVLEKSFNDFLMYRMMPALLACAPGVQVIVQYVCINHHNDIQMPGFLVFPLIGWNAGINNFLVYTLASGINIASETALQGMKNKVVGLRGQKLIRRQLRACSLLKVKFGSNFIDRGTPLVIQDFCINQTVSLTLINAAS</sequence>
<proteinExistence type="predicted"/>
<evidence type="ECO:0000313" key="2">
    <source>
        <dbReference type="EMBL" id="OXA43101.1"/>
    </source>
</evidence>
<feature type="transmembrane region" description="Helical" evidence="1">
    <location>
        <begin position="119"/>
        <end position="139"/>
    </location>
</feature>
<organism evidence="2 3">
    <name type="scientific">Folsomia candida</name>
    <name type="common">Springtail</name>
    <dbReference type="NCBI Taxonomy" id="158441"/>
    <lineage>
        <taxon>Eukaryota</taxon>
        <taxon>Metazoa</taxon>
        <taxon>Ecdysozoa</taxon>
        <taxon>Arthropoda</taxon>
        <taxon>Hexapoda</taxon>
        <taxon>Collembola</taxon>
        <taxon>Entomobryomorpha</taxon>
        <taxon>Isotomoidea</taxon>
        <taxon>Isotomidae</taxon>
        <taxon>Proisotominae</taxon>
        <taxon>Folsomia</taxon>
    </lineage>
</organism>
<gene>
    <name evidence="2" type="ORF">Fcan01_22054</name>
</gene>